<reference evidence="2" key="1">
    <citation type="submission" date="2016-10" db="EMBL/GenBank/DDBJ databases">
        <authorList>
            <person name="Varghese N."/>
            <person name="Submissions S."/>
        </authorList>
    </citation>
    <scope>NUCLEOTIDE SEQUENCE [LARGE SCALE GENOMIC DNA]</scope>
    <source>
        <strain evidence="2">DSM 22127</strain>
    </source>
</reference>
<dbReference type="RefSeq" id="WP_091733162.1">
    <property type="nucleotide sequence ID" value="NZ_LT629757.1"/>
</dbReference>
<proteinExistence type="predicted"/>
<evidence type="ECO:0000313" key="1">
    <source>
        <dbReference type="EMBL" id="SDT21286.1"/>
    </source>
</evidence>
<sequence>MRSGSSRHHHEIESVEELDGAVRRALASDRPHPLAGWQVQDVDLTGHEAELLSLDPHGALVLGSRMSDALATHLREGGALLFPSVPDVPFDPWRPHLYRPDELFAGLEQGYAATPDARVYAWSQRLHRGRVRDQLAMAIHDSSVDDALEERLRDRRVVGLMGGHAVDRTHPSYAAAARLAHALAAAGLTVATGGGPGAMEAANLGARLGDHDAAVLDEVLERLAQVPTYADDVTAWARCGLDAVEGLGDSGRSVGVPTWHYGHEPPNVFASEHAKYFRNAIREDVLLERCRAGIVYLPGAAGTVQEVFQAACANYYAAAEDVAPMVFVGEEHWTRTLPVWPLLQALARDRPMHDAVALVDDPSQVAGLLLG</sequence>
<accession>A0A1H1YJQ9</accession>
<protein>
    <submittedName>
        <fullName evidence="1">Possible lysine decarboxylase</fullName>
    </submittedName>
</protein>
<dbReference type="STRING" id="642780.SAMN04488570_3863"/>
<dbReference type="AlphaFoldDB" id="A0A1H1YJQ9"/>
<keyword evidence="2" id="KW-1185">Reference proteome</keyword>
<dbReference type="SUPFAM" id="SSF102405">
    <property type="entry name" value="MCP/YpsA-like"/>
    <property type="match status" value="1"/>
</dbReference>
<dbReference type="Gene3D" id="3.40.50.450">
    <property type="match status" value="1"/>
</dbReference>
<dbReference type="PANTHER" id="PTHR43393:SF3">
    <property type="entry name" value="LYSINE DECARBOXYLASE-LIKE PROTEIN"/>
    <property type="match status" value="1"/>
</dbReference>
<evidence type="ECO:0000313" key="2">
    <source>
        <dbReference type="Proteomes" id="UP000198859"/>
    </source>
</evidence>
<dbReference type="EMBL" id="LT629757">
    <property type="protein sequence ID" value="SDT21286.1"/>
    <property type="molecule type" value="Genomic_DNA"/>
</dbReference>
<gene>
    <name evidence="1" type="ORF">SAMN04488570_3863</name>
</gene>
<dbReference type="InterPro" id="IPR052341">
    <property type="entry name" value="LOG_family_nucleotidases"/>
</dbReference>
<dbReference type="PANTHER" id="PTHR43393">
    <property type="entry name" value="CYTOKININ RIBOSIDE 5'-MONOPHOSPHATE PHOSPHORIBOHYDROLASE"/>
    <property type="match status" value="1"/>
</dbReference>
<name>A0A1H1YJQ9_9ACTN</name>
<organism evidence="1 2">
    <name type="scientific">Nocardioides scoriae</name>
    <dbReference type="NCBI Taxonomy" id="642780"/>
    <lineage>
        <taxon>Bacteria</taxon>
        <taxon>Bacillati</taxon>
        <taxon>Actinomycetota</taxon>
        <taxon>Actinomycetes</taxon>
        <taxon>Propionibacteriales</taxon>
        <taxon>Nocardioidaceae</taxon>
        <taxon>Nocardioides</taxon>
    </lineage>
</organism>
<dbReference type="OrthoDB" id="9807160at2"/>
<dbReference type="GO" id="GO:0005829">
    <property type="term" value="C:cytosol"/>
    <property type="evidence" value="ECO:0007669"/>
    <property type="project" value="TreeGrafter"/>
</dbReference>
<dbReference type="Proteomes" id="UP000198859">
    <property type="component" value="Chromosome I"/>
</dbReference>